<evidence type="ECO:0000313" key="3">
    <source>
        <dbReference type="Proteomes" id="UP000288805"/>
    </source>
</evidence>
<organism evidence="2 3">
    <name type="scientific">Vitis vinifera</name>
    <name type="common">Grape</name>
    <dbReference type="NCBI Taxonomy" id="29760"/>
    <lineage>
        <taxon>Eukaryota</taxon>
        <taxon>Viridiplantae</taxon>
        <taxon>Streptophyta</taxon>
        <taxon>Embryophyta</taxon>
        <taxon>Tracheophyta</taxon>
        <taxon>Spermatophyta</taxon>
        <taxon>Magnoliopsida</taxon>
        <taxon>eudicotyledons</taxon>
        <taxon>Gunneridae</taxon>
        <taxon>Pentapetalae</taxon>
        <taxon>rosids</taxon>
        <taxon>Vitales</taxon>
        <taxon>Vitaceae</taxon>
        <taxon>Viteae</taxon>
        <taxon>Vitis</taxon>
    </lineage>
</organism>
<evidence type="ECO:0000256" key="1">
    <source>
        <dbReference type="SAM" id="Phobius"/>
    </source>
</evidence>
<protein>
    <submittedName>
        <fullName evidence="2">Uncharacterized protein</fullName>
    </submittedName>
</protein>
<dbReference type="InterPro" id="IPR045050">
    <property type="entry name" value="Synaptotagmin_plant"/>
</dbReference>
<proteinExistence type="predicted"/>
<accession>A0A438E0A0</accession>
<dbReference type="PANTHER" id="PTHR10774">
    <property type="entry name" value="EXTENDED SYNAPTOTAGMIN-RELATED"/>
    <property type="match status" value="1"/>
</dbReference>
<keyword evidence="1" id="KW-0812">Transmembrane</keyword>
<reference evidence="2 3" key="1">
    <citation type="journal article" date="2018" name="PLoS Genet.">
        <title>Population sequencing reveals clonal diversity and ancestral inbreeding in the grapevine cultivar Chardonnay.</title>
        <authorList>
            <person name="Roach M.J."/>
            <person name="Johnson D.L."/>
            <person name="Bohlmann J."/>
            <person name="van Vuuren H.J."/>
            <person name="Jones S.J."/>
            <person name="Pretorius I.S."/>
            <person name="Schmidt S.A."/>
            <person name="Borneman A.R."/>
        </authorList>
    </citation>
    <scope>NUCLEOTIDE SEQUENCE [LARGE SCALE GENOMIC DNA]</scope>
    <source>
        <strain evidence="3">cv. Chardonnay</strain>
        <tissue evidence="2">Leaf</tissue>
    </source>
</reference>
<sequence length="189" mass="21794">MGLISGILMGTIFGIALMAGWVHMMRYRSIKRVAKEVLEKQTEAKDFILVLDGAILAYQAVDIKLLGSLNREDLKKICGDNFPEWISFPVYEQIPDNAVLWYFCINICLLCVALVKWLNKQLTKLWPFVADVAKAFKRYSQHLCYAFKRNPYNMGYVEQSLSNFECCGTMKKDNQLIYTLVRAKSFVRP</sequence>
<dbReference type="GO" id="GO:0008289">
    <property type="term" value="F:lipid binding"/>
    <property type="evidence" value="ECO:0007669"/>
    <property type="project" value="InterPro"/>
</dbReference>
<comment type="caution">
    <text evidence="2">The sequence shown here is derived from an EMBL/GenBank/DDBJ whole genome shotgun (WGS) entry which is preliminary data.</text>
</comment>
<name>A0A438E0A0_VITVI</name>
<dbReference type="Proteomes" id="UP000288805">
    <property type="component" value="Unassembled WGS sequence"/>
</dbReference>
<dbReference type="EMBL" id="QGNW01001445">
    <property type="protein sequence ID" value="RVW41077.1"/>
    <property type="molecule type" value="Genomic_DNA"/>
</dbReference>
<feature type="transmembrane region" description="Helical" evidence="1">
    <location>
        <begin position="99"/>
        <end position="118"/>
    </location>
</feature>
<keyword evidence="1" id="KW-1133">Transmembrane helix</keyword>
<evidence type="ECO:0000313" key="2">
    <source>
        <dbReference type="EMBL" id="RVW41077.1"/>
    </source>
</evidence>
<keyword evidence="1" id="KW-0472">Membrane</keyword>
<feature type="transmembrane region" description="Helical" evidence="1">
    <location>
        <begin position="6"/>
        <end position="24"/>
    </location>
</feature>
<gene>
    <name evidence="2" type="ORF">CK203_069725</name>
</gene>
<dbReference type="PANTHER" id="PTHR10774:SF190">
    <property type="entry name" value="C2 CALCIUM_LIPID-BINDING ENDONUCLEASE_EXONUCLEASE_PHOSPHATASE-RELATED"/>
    <property type="match status" value="1"/>
</dbReference>
<dbReference type="AlphaFoldDB" id="A0A438E0A0"/>